<reference evidence="6" key="1">
    <citation type="submission" date="2020-10" db="EMBL/GenBank/DDBJ databases">
        <authorList>
            <person name="Hahn C.J."/>
            <person name="Laso-Perez R."/>
            <person name="Vulcano F."/>
            <person name="Vaziourakis K.-M."/>
            <person name="Stokke R."/>
            <person name="Steen I.H."/>
            <person name="Teske A."/>
            <person name="Boetius A."/>
            <person name="Liebeke M."/>
            <person name="Amann R."/>
            <person name="Knittel K."/>
        </authorList>
    </citation>
    <scope>NUCLEOTIDE SEQUENCE</scope>
    <source>
        <strain evidence="6">Gfbio:e3339647-f889-4370-9287-4fb5cb688e4c:AG392J18_GoMArc1</strain>
    </source>
</reference>
<dbReference type="Pfam" id="PF01040">
    <property type="entry name" value="UbiA"/>
    <property type="match status" value="1"/>
</dbReference>
<feature type="transmembrane region" description="Helical" evidence="5">
    <location>
        <begin position="28"/>
        <end position="52"/>
    </location>
</feature>
<keyword evidence="4 5" id="KW-0472">Membrane</keyword>
<evidence type="ECO:0000313" key="7">
    <source>
        <dbReference type="Proteomes" id="UP000612009"/>
    </source>
</evidence>
<sequence>MGTNHVGAKVGFVNLYFLKHLHLLFDKFVSFLAISSIFIAINASLVAYFSFLLYEVRVNFNLLLASGLLTFTVYNLDKLTGIKEDSVNVPERAGFIEKNKNSVTLATIAAYIAALSLSFLQNHFAIFIIIFPLFIGVMYSIKISSFRLKDITAVKNIVIALSWSVVGAFVPLAISFCDYFLIFLIFYFFFTKLFINTVLFDVRDVKGDKMNGVKTIPVVFGRKRTKNLLLILNSTLIPWLVYSYLSGYFHIYFIVLVLSIGYGYWYILYFCREKNTGKSLDLLVDGEWIPVVMLAAILTQFA</sequence>
<feature type="transmembrane region" description="Helical" evidence="5">
    <location>
        <begin position="228"/>
        <end position="245"/>
    </location>
</feature>
<dbReference type="EMBL" id="CAJHIR010000051">
    <property type="protein sequence ID" value="CAD6494453.1"/>
    <property type="molecule type" value="Genomic_DNA"/>
</dbReference>
<protein>
    <submittedName>
        <fullName evidence="6">UbiA prenyltransferase family protein</fullName>
    </submittedName>
</protein>
<feature type="transmembrane region" description="Helical" evidence="5">
    <location>
        <begin position="102"/>
        <end position="118"/>
    </location>
</feature>
<evidence type="ECO:0000256" key="1">
    <source>
        <dbReference type="ARBA" id="ARBA00004651"/>
    </source>
</evidence>
<evidence type="ECO:0000256" key="2">
    <source>
        <dbReference type="ARBA" id="ARBA00022692"/>
    </source>
</evidence>
<organism evidence="6 7">
    <name type="scientific">Candidatus Argoarchaeum ethanivorans</name>
    <dbReference type="NCBI Taxonomy" id="2608793"/>
    <lineage>
        <taxon>Archaea</taxon>
        <taxon>Methanobacteriati</taxon>
        <taxon>Methanobacteriota</taxon>
        <taxon>Stenosarchaea group</taxon>
        <taxon>Methanomicrobia</taxon>
        <taxon>Methanosarcinales</taxon>
        <taxon>Methanosarcinales incertae sedis</taxon>
        <taxon>GOM Arc I cluster</taxon>
        <taxon>Candidatus Argoarchaeum</taxon>
    </lineage>
</organism>
<evidence type="ECO:0000256" key="5">
    <source>
        <dbReference type="SAM" id="Phobius"/>
    </source>
</evidence>
<accession>A0A811TFG7</accession>
<dbReference type="GO" id="GO:0016765">
    <property type="term" value="F:transferase activity, transferring alkyl or aryl (other than methyl) groups"/>
    <property type="evidence" value="ECO:0007669"/>
    <property type="project" value="InterPro"/>
</dbReference>
<gene>
    <name evidence="6" type="ORF">LAKADJCE_00767</name>
</gene>
<dbReference type="InterPro" id="IPR000537">
    <property type="entry name" value="UbiA_prenyltransferase"/>
</dbReference>
<dbReference type="Proteomes" id="UP000612009">
    <property type="component" value="Unassembled WGS sequence"/>
</dbReference>
<feature type="transmembrane region" description="Helical" evidence="5">
    <location>
        <begin position="180"/>
        <end position="200"/>
    </location>
</feature>
<name>A0A811TFG7_9EURY</name>
<proteinExistence type="predicted"/>
<dbReference type="AlphaFoldDB" id="A0A811TFG7"/>
<feature type="transmembrane region" description="Helical" evidence="5">
    <location>
        <begin position="124"/>
        <end position="141"/>
    </location>
</feature>
<dbReference type="Gene3D" id="1.20.120.1780">
    <property type="entry name" value="UbiA prenyltransferase"/>
    <property type="match status" value="1"/>
</dbReference>
<comment type="caution">
    <text evidence="6">The sequence shown here is derived from an EMBL/GenBank/DDBJ whole genome shotgun (WGS) entry which is preliminary data.</text>
</comment>
<keyword evidence="3 5" id="KW-1133">Transmembrane helix</keyword>
<keyword evidence="2 5" id="KW-0812">Transmembrane</keyword>
<evidence type="ECO:0000256" key="3">
    <source>
        <dbReference type="ARBA" id="ARBA00022989"/>
    </source>
</evidence>
<evidence type="ECO:0000256" key="4">
    <source>
        <dbReference type="ARBA" id="ARBA00023136"/>
    </source>
</evidence>
<feature type="transmembrane region" description="Helical" evidence="5">
    <location>
        <begin position="153"/>
        <end position="174"/>
    </location>
</feature>
<evidence type="ECO:0000313" key="6">
    <source>
        <dbReference type="EMBL" id="CAD6494453.1"/>
    </source>
</evidence>
<feature type="transmembrane region" description="Helical" evidence="5">
    <location>
        <begin position="251"/>
        <end position="270"/>
    </location>
</feature>
<keyword evidence="6" id="KW-0808">Transferase</keyword>
<comment type="subcellular location">
    <subcellularLocation>
        <location evidence="1">Cell membrane</location>
        <topology evidence="1">Multi-pass membrane protein</topology>
    </subcellularLocation>
</comment>
<dbReference type="GO" id="GO:0005886">
    <property type="term" value="C:plasma membrane"/>
    <property type="evidence" value="ECO:0007669"/>
    <property type="project" value="UniProtKB-SubCell"/>
</dbReference>